<sequence>MSGNSTKTYQIATKENCCISVTLSAPIIHAENLYLQTWGSSFVLANLLHKLEYLPFDPKVLSENAESSNSVGILELGAGTGLVGLSAAKIFHPKGKVILTDLPTIIPGLVQNIELNRGLIDGTNPESKVVCGTLDWNSPNELVLHSTTSEHAPTLFPGNEENKALLIVAADTMYTEDHPRLLSQTIFTWLRKTSNARALICYPMRIAYLDAMREFWELMEVGGLACVKEGREELGKGMMGKEKEEWDDEKLHEWCVWKWK</sequence>
<dbReference type="Proteomes" id="UP001465976">
    <property type="component" value="Unassembled WGS sequence"/>
</dbReference>
<dbReference type="PANTHER" id="PTHR14614:SF156">
    <property type="entry name" value="PROTEIN-LYSINE N-METHYLTRANSFERASE EFM2"/>
    <property type="match status" value="1"/>
</dbReference>
<dbReference type="InterPro" id="IPR029063">
    <property type="entry name" value="SAM-dependent_MTases_sf"/>
</dbReference>
<accession>A0ABR3FBP7</accession>
<evidence type="ECO:0000313" key="2">
    <source>
        <dbReference type="Proteomes" id="UP001465976"/>
    </source>
</evidence>
<dbReference type="PANTHER" id="PTHR14614">
    <property type="entry name" value="HEPATOCELLULAR CARCINOMA-ASSOCIATED ANTIGEN"/>
    <property type="match status" value="1"/>
</dbReference>
<organism evidence="1 2">
    <name type="scientific">Marasmius crinis-equi</name>
    <dbReference type="NCBI Taxonomy" id="585013"/>
    <lineage>
        <taxon>Eukaryota</taxon>
        <taxon>Fungi</taxon>
        <taxon>Dikarya</taxon>
        <taxon>Basidiomycota</taxon>
        <taxon>Agaricomycotina</taxon>
        <taxon>Agaricomycetes</taxon>
        <taxon>Agaricomycetidae</taxon>
        <taxon>Agaricales</taxon>
        <taxon>Marasmiineae</taxon>
        <taxon>Marasmiaceae</taxon>
        <taxon>Marasmius</taxon>
    </lineage>
</organism>
<dbReference type="InterPro" id="IPR019410">
    <property type="entry name" value="Methyltransf_16"/>
</dbReference>
<reference evidence="1 2" key="1">
    <citation type="submission" date="2024-02" db="EMBL/GenBank/DDBJ databases">
        <title>A draft genome for the cacao thread blight pathogen Marasmius crinis-equi.</title>
        <authorList>
            <person name="Cohen S.P."/>
            <person name="Baruah I.K."/>
            <person name="Amoako-Attah I."/>
            <person name="Bukari Y."/>
            <person name="Meinhardt L.W."/>
            <person name="Bailey B.A."/>
        </authorList>
    </citation>
    <scope>NUCLEOTIDE SEQUENCE [LARGE SCALE GENOMIC DNA]</scope>
    <source>
        <strain evidence="1 2">GH-76</strain>
    </source>
</reference>
<gene>
    <name evidence="1" type="primary">rrg1</name>
    <name evidence="1" type="ORF">V5O48_009418</name>
</gene>
<dbReference type="Gene3D" id="3.40.50.150">
    <property type="entry name" value="Vaccinia Virus protein VP39"/>
    <property type="match status" value="1"/>
</dbReference>
<protein>
    <submittedName>
        <fullName evidence="1">Protein-lysine N-methyltransferase rrg1</fullName>
    </submittedName>
</protein>
<name>A0ABR3FBP7_9AGAR</name>
<evidence type="ECO:0000313" key="1">
    <source>
        <dbReference type="EMBL" id="KAL0572539.1"/>
    </source>
</evidence>
<comment type="caution">
    <text evidence="1">The sequence shown here is derived from an EMBL/GenBank/DDBJ whole genome shotgun (WGS) entry which is preliminary data.</text>
</comment>
<dbReference type="EMBL" id="JBAHYK010000616">
    <property type="protein sequence ID" value="KAL0572539.1"/>
    <property type="molecule type" value="Genomic_DNA"/>
</dbReference>
<dbReference type="SUPFAM" id="SSF53335">
    <property type="entry name" value="S-adenosyl-L-methionine-dependent methyltransferases"/>
    <property type="match status" value="1"/>
</dbReference>
<proteinExistence type="predicted"/>
<dbReference type="Pfam" id="PF10294">
    <property type="entry name" value="Methyltransf_16"/>
    <property type="match status" value="1"/>
</dbReference>
<keyword evidence="2" id="KW-1185">Reference proteome</keyword>